<feature type="region of interest" description="Disordered" evidence="5">
    <location>
        <begin position="320"/>
        <end position="348"/>
    </location>
</feature>
<keyword evidence="2 6" id="KW-0812">Transmembrane</keyword>
<protein>
    <recommendedName>
        <fullName evidence="9">DUF803 domain-containing protein</fullName>
    </recommendedName>
</protein>
<feature type="transmembrane region" description="Helical" evidence="6">
    <location>
        <begin position="108"/>
        <end position="128"/>
    </location>
</feature>
<evidence type="ECO:0008006" key="9">
    <source>
        <dbReference type="Google" id="ProtNLM"/>
    </source>
</evidence>
<sequence length="426" mass="46544">MPPLDLSSQGAIVLGVFVGVVSTSIQSLGLTLQRKSHLLEEQRPIQRPPYRRRRWQIGIGLFITSNILGSSVQIGTLPLVILSPLQASGLVFNSICASALLGEPFTSVSLVGTVLVCIGAALIAIFGALKEPVHNLDELVALFYRKEFIGWLVGQFVIISILIIFTRVGGSPKRSISTGRWRLLRGATYGSISGILSADSLLLAKSAVELLIRTVLNGENQFTNWPAWVIVFALIVAALSQLYFLHRGLKLCSTSVLYPLVFCIYNIFAISNGLIYYNQAGRLSTLSSWLIALGVFILLSGVLALSWRLEQSNQQFFEDGIHDASPNEESEEAQLLTESPESPTEPSSWLTYLNIRSLNASERRKSPISAGRYGTVARRRTMTETREILAELESETSSPPTDPNGGGLPEPDEYASLLGESAQSRH</sequence>
<comment type="subcellular location">
    <subcellularLocation>
        <location evidence="1">Membrane</location>
        <topology evidence="1">Multi-pass membrane protein</topology>
    </subcellularLocation>
</comment>
<dbReference type="InterPro" id="IPR037185">
    <property type="entry name" value="EmrE-like"/>
</dbReference>
<evidence type="ECO:0000256" key="3">
    <source>
        <dbReference type="ARBA" id="ARBA00022989"/>
    </source>
</evidence>
<dbReference type="GO" id="GO:0016020">
    <property type="term" value="C:membrane"/>
    <property type="evidence" value="ECO:0007669"/>
    <property type="project" value="UniProtKB-SubCell"/>
</dbReference>
<feature type="transmembrane region" description="Helical" evidence="6">
    <location>
        <begin position="257"/>
        <end position="277"/>
    </location>
</feature>
<dbReference type="SUPFAM" id="SSF103481">
    <property type="entry name" value="Multidrug resistance efflux transporter EmrE"/>
    <property type="match status" value="1"/>
</dbReference>
<dbReference type="EMBL" id="JAVHJO010000008">
    <property type="protein sequence ID" value="KAK6537754.1"/>
    <property type="molecule type" value="Genomic_DNA"/>
</dbReference>
<feature type="region of interest" description="Disordered" evidence="5">
    <location>
        <begin position="385"/>
        <end position="426"/>
    </location>
</feature>
<evidence type="ECO:0000256" key="5">
    <source>
        <dbReference type="SAM" id="MobiDB-lite"/>
    </source>
</evidence>
<proteinExistence type="predicted"/>
<evidence type="ECO:0000256" key="6">
    <source>
        <dbReference type="SAM" id="Phobius"/>
    </source>
</evidence>
<keyword evidence="8" id="KW-1185">Reference proteome</keyword>
<evidence type="ECO:0000256" key="4">
    <source>
        <dbReference type="ARBA" id="ARBA00023136"/>
    </source>
</evidence>
<dbReference type="PANTHER" id="PTHR12570">
    <property type="match status" value="1"/>
</dbReference>
<keyword evidence="3 6" id="KW-1133">Transmembrane helix</keyword>
<evidence type="ECO:0000256" key="2">
    <source>
        <dbReference type="ARBA" id="ARBA00022692"/>
    </source>
</evidence>
<dbReference type="AlphaFoldDB" id="A0AAV9X7P6"/>
<dbReference type="PANTHER" id="PTHR12570:SF86">
    <property type="entry name" value="ADR321CP"/>
    <property type="match status" value="1"/>
</dbReference>
<name>A0AAV9X7P6_9PEZI</name>
<feature type="transmembrane region" description="Helical" evidence="6">
    <location>
        <begin position="225"/>
        <end position="245"/>
    </location>
</feature>
<feature type="transmembrane region" description="Helical" evidence="6">
    <location>
        <begin position="54"/>
        <end position="74"/>
    </location>
</feature>
<feature type="transmembrane region" description="Helical" evidence="6">
    <location>
        <begin position="80"/>
        <end position="101"/>
    </location>
</feature>
<dbReference type="GO" id="GO:0015095">
    <property type="term" value="F:magnesium ion transmembrane transporter activity"/>
    <property type="evidence" value="ECO:0007669"/>
    <property type="project" value="InterPro"/>
</dbReference>
<comment type="caution">
    <text evidence="7">The sequence shown here is derived from an EMBL/GenBank/DDBJ whole genome shotgun (WGS) entry which is preliminary data.</text>
</comment>
<reference evidence="7 8" key="1">
    <citation type="submission" date="2019-10" db="EMBL/GenBank/DDBJ databases">
        <authorList>
            <person name="Palmer J.M."/>
        </authorList>
    </citation>
    <scope>NUCLEOTIDE SEQUENCE [LARGE SCALE GENOMIC DNA]</scope>
    <source>
        <strain evidence="7 8">TWF694</strain>
    </source>
</reference>
<feature type="compositionally biased region" description="Low complexity" evidence="5">
    <location>
        <begin position="335"/>
        <end position="348"/>
    </location>
</feature>
<evidence type="ECO:0000256" key="1">
    <source>
        <dbReference type="ARBA" id="ARBA00004141"/>
    </source>
</evidence>
<feature type="transmembrane region" description="Helical" evidence="6">
    <location>
        <begin position="148"/>
        <end position="165"/>
    </location>
</feature>
<dbReference type="Gene3D" id="1.10.3730.20">
    <property type="match status" value="1"/>
</dbReference>
<evidence type="ECO:0000313" key="8">
    <source>
        <dbReference type="Proteomes" id="UP001365542"/>
    </source>
</evidence>
<gene>
    <name evidence="7" type="ORF">TWF694_010667</name>
</gene>
<organism evidence="7 8">
    <name type="scientific">Orbilia ellipsospora</name>
    <dbReference type="NCBI Taxonomy" id="2528407"/>
    <lineage>
        <taxon>Eukaryota</taxon>
        <taxon>Fungi</taxon>
        <taxon>Dikarya</taxon>
        <taxon>Ascomycota</taxon>
        <taxon>Pezizomycotina</taxon>
        <taxon>Orbiliomycetes</taxon>
        <taxon>Orbiliales</taxon>
        <taxon>Orbiliaceae</taxon>
        <taxon>Orbilia</taxon>
    </lineage>
</organism>
<dbReference type="Pfam" id="PF05653">
    <property type="entry name" value="Mg_trans_NIPA"/>
    <property type="match status" value="1"/>
</dbReference>
<feature type="transmembrane region" description="Helical" evidence="6">
    <location>
        <begin position="12"/>
        <end position="33"/>
    </location>
</feature>
<feature type="transmembrane region" description="Helical" evidence="6">
    <location>
        <begin position="289"/>
        <end position="307"/>
    </location>
</feature>
<accession>A0AAV9X7P6</accession>
<keyword evidence="4 6" id="KW-0472">Membrane</keyword>
<dbReference type="InterPro" id="IPR008521">
    <property type="entry name" value="Mg_trans_NIPA"/>
</dbReference>
<dbReference type="Proteomes" id="UP001365542">
    <property type="component" value="Unassembled WGS sequence"/>
</dbReference>
<evidence type="ECO:0000313" key="7">
    <source>
        <dbReference type="EMBL" id="KAK6537754.1"/>
    </source>
</evidence>